<reference evidence="1" key="1">
    <citation type="journal article" date="2022" name="Cell Host Microbe">
        <title>Colonization of the live biotherapeutic product VE303 and modulation of the microbiota and metabolites in healthy volunteers.</title>
        <authorList>
            <person name="Dsouza M."/>
            <person name="Menon R."/>
            <person name="Crossette E."/>
            <person name="Bhattarai S.K."/>
            <person name="Schneider J."/>
            <person name="Kim Y.G."/>
            <person name="Reddy S."/>
            <person name="Caballero S."/>
            <person name="Felix C."/>
            <person name="Cornacchione L."/>
            <person name="Hendrickson J."/>
            <person name="Watson A.R."/>
            <person name="Minot S.S."/>
            <person name="Greenfield N."/>
            <person name="Schopf L."/>
            <person name="Szabady R."/>
            <person name="Patarroyo J."/>
            <person name="Smith W."/>
            <person name="Harrison P."/>
            <person name="Kuijper E.J."/>
            <person name="Kelly C.P."/>
            <person name="Olle B."/>
            <person name="Bobilev D."/>
            <person name="Silber J.L."/>
            <person name="Bucci V."/>
            <person name="Roberts B."/>
            <person name="Faith J."/>
            <person name="Norman J.M."/>
        </authorList>
    </citation>
    <scope>NUCLEOTIDE SEQUENCE</scope>
    <source>
        <strain evidence="1">VE303-04</strain>
    </source>
</reference>
<proteinExistence type="predicted"/>
<gene>
    <name evidence="1" type="ORF">K5I21_01200</name>
</gene>
<protein>
    <submittedName>
        <fullName evidence="1">Uncharacterized protein</fullName>
    </submittedName>
</protein>
<organism evidence="1 2">
    <name type="scientific">Clostridium symbiosum</name>
    <name type="common">Bacteroides symbiosus</name>
    <dbReference type="NCBI Taxonomy" id="1512"/>
    <lineage>
        <taxon>Bacteria</taxon>
        <taxon>Bacillati</taxon>
        <taxon>Bacillota</taxon>
        <taxon>Clostridia</taxon>
        <taxon>Lachnospirales</taxon>
        <taxon>Lachnospiraceae</taxon>
        <taxon>Otoolea</taxon>
    </lineage>
</organism>
<dbReference type="RefSeq" id="WP_156346711.1">
    <property type="nucleotide sequence ID" value="NZ_CABHNX010000206.1"/>
</dbReference>
<comment type="caution">
    <text evidence="1">The sequence shown here is derived from an EMBL/GenBank/DDBJ whole genome shotgun (WGS) entry which is preliminary data.</text>
</comment>
<dbReference type="Proteomes" id="UP001203136">
    <property type="component" value="Unassembled WGS sequence"/>
</dbReference>
<evidence type="ECO:0000313" key="1">
    <source>
        <dbReference type="EMBL" id="MCK0084512.1"/>
    </source>
</evidence>
<name>A0AAW5EXR9_CLOSY</name>
<dbReference type="AlphaFoldDB" id="A0AAW5EXR9"/>
<dbReference type="EMBL" id="JAINVB010000001">
    <property type="protein sequence ID" value="MCK0084512.1"/>
    <property type="molecule type" value="Genomic_DNA"/>
</dbReference>
<sequence length="49" mass="5685">MGRIENLEDYDVPPLGIVCPDLVRTDIYRKKFGRYKEYYDGCKAGGNKQ</sequence>
<evidence type="ECO:0000313" key="2">
    <source>
        <dbReference type="Proteomes" id="UP001203136"/>
    </source>
</evidence>
<accession>A0AAW5EXR9</accession>